<keyword evidence="6" id="KW-0732">Signal</keyword>
<dbReference type="EMBL" id="JH431958">
    <property type="status" value="NOT_ANNOTATED_CDS"/>
    <property type="molecule type" value="Genomic_DNA"/>
</dbReference>
<reference evidence="8" key="2">
    <citation type="submission" date="2015-02" db="UniProtKB">
        <authorList>
            <consortium name="EnsemblMetazoa"/>
        </authorList>
    </citation>
    <scope>IDENTIFICATION</scope>
</reference>
<feature type="transmembrane region" description="Helical" evidence="5">
    <location>
        <begin position="176"/>
        <end position="197"/>
    </location>
</feature>
<evidence type="ECO:0000256" key="2">
    <source>
        <dbReference type="ARBA" id="ARBA00022692"/>
    </source>
</evidence>
<dbReference type="Gene3D" id="1.20.1070.10">
    <property type="entry name" value="Rhodopsin 7-helix transmembrane proteins"/>
    <property type="match status" value="1"/>
</dbReference>
<dbReference type="PANTHER" id="PTHR46953:SF1">
    <property type="entry name" value="G-PROTEIN COUPLED RECEPTOR MTH-LIKE 1-RELATED"/>
    <property type="match status" value="1"/>
</dbReference>
<dbReference type="HOGENOM" id="CLU_523084_0_0_1"/>
<dbReference type="GO" id="GO:0004930">
    <property type="term" value="F:G protein-coupled receptor activity"/>
    <property type="evidence" value="ECO:0007669"/>
    <property type="project" value="InterPro"/>
</dbReference>
<dbReference type="Pfam" id="PF00002">
    <property type="entry name" value="7tm_2"/>
    <property type="match status" value="1"/>
</dbReference>
<keyword evidence="4 5" id="KW-0472">Membrane</keyword>
<reference evidence="9" key="1">
    <citation type="submission" date="2011-05" db="EMBL/GenBank/DDBJ databases">
        <authorList>
            <person name="Richards S.R."/>
            <person name="Qu J."/>
            <person name="Jiang H."/>
            <person name="Jhangiani S.N."/>
            <person name="Agravi P."/>
            <person name="Goodspeed R."/>
            <person name="Gross S."/>
            <person name="Mandapat C."/>
            <person name="Jackson L."/>
            <person name="Mathew T."/>
            <person name="Pu L."/>
            <person name="Thornton R."/>
            <person name="Saada N."/>
            <person name="Wilczek-Boney K.B."/>
            <person name="Lee S."/>
            <person name="Kovar C."/>
            <person name="Wu Y."/>
            <person name="Scherer S.E."/>
            <person name="Worley K.C."/>
            <person name="Muzny D.M."/>
            <person name="Gibbs R."/>
        </authorList>
    </citation>
    <scope>NUCLEOTIDE SEQUENCE</scope>
    <source>
        <strain evidence="9">Brora</strain>
    </source>
</reference>
<name>T1J8Q1_STRMM</name>
<evidence type="ECO:0000256" key="3">
    <source>
        <dbReference type="ARBA" id="ARBA00022989"/>
    </source>
</evidence>
<keyword evidence="9" id="KW-1185">Reference proteome</keyword>
<feature type="transmembrane region" description="Helical" evidence="5">
    <location>
        <begin position="404"/>
        <end position="424"/>
    </location>
</feature>
<sequence>MNIFILWTYLILIFNTCSTTSMPNDAFTPTELSQTIPTCGPDFTFNLVTQSCVDNETALRIEKRPSCKNITLLPNFVTIEAGHLYVTGSRLNVSINDFSMQNDNSISLCYPFTPKFRACQRWGVYPNEYLLENGGLTLRLTQTNSTVPAGDFTINEAKFAVICIANSRAKTFVIDAYATAWIISAVSLFASLVIYAITNRKLSYQTKTMMCHMLSLLVFYILLTVRAWGPNFEPNLCLGYSVVVHYFFLASFFWINVLAFDIWKNLPRFATKSAEPSRDMRRFVYMSLYAWGWPAVIAASAVLTDCFAPEESVFRPQFERQCWFVGIEAKLTFLYGPAAGLLGSNIVFFGLTVWRLKRMSKDAVLVNKKIHSQLTRMYMKLLIVMGLCWIMEIVSGVVEKDDRYWYFTDIINGLQGFFLFLVYVCKANVLRDLLALWVKHVGIGSGLCTKITTASSQFSAPSRENSAAYTERGGSVSSMSLNTSESLNSPSIYHLQHTYP</sequence>
<evidence type="ECO:0000256" key="5">
    <source>
        <dbReference type="SAM" id="Phobius"/>
    </source>
</evidence>
<dbReference type="EnsemblMetazoa" id="SMAR010087-RA">
    <property type="protein sequence ID" value="SMAR010087-PA"/>
    <property type="gene ID" value="SMAR010087"/>
</dbReference>
<feature type="chain" id="PRO_5004579376" description="G-protein coupled receptors family 2 profile 2 domain-containing protein" evidence="6">
    <location>
        <begin position="20"/>
        <end position="500"/>
    </location>
</feature>
<keyword evidence="2 5" id="KW-0812">Transmembrane</keyword>
<proteinExistence type="predicted"/>
<dbReference type="InterPro" id="IPR052808">
    <property type="entry name" value="GPCR_Mth-like"/>
</dbReference>
<comment type="subcellular location">
    <subcellularLocation>
        <location evidence="1">Membrane</location>
        <topology evidence="1">Multi-pass membrane protein</topology>
    </subcellularLocation>
</comment>
<evidence type="ECO:0000256" key="6">
    <source>
        <dbReference type="SAM" id="SignalP"/>
    </source>
</evidence>
<keyword evidence="3 5" id="KW-1133">Transmembrane helix</keyword>
<feature type="transmembrane region" description="Helical" evidence="5">
    <location>
        <begin position="240"/>
        <end position="263"/>
    </location>
</feature>
<feature type="transmembrane region" description="Helical" evidence="5">
    <location>
        <begin position="209"/>
        <end position="228"/>
    </location>
</feature>
<feature type="transmembrane region" description="Helical" evidence="5">
    <location>
        <begin position="377"/>
        <end position="398"/>
    </location>
</feature>
<dbReference type="Proteomes" id="UP000014500">
    <property type="component" value="Unassembled WGS sequence"/>
</dbReference>
<dbReference type="AlphaFoldDB" id="T1J8Q1"/>
<dbReference type="PhylomeDB" id="T1J8Q1"/>
<dbReference type="CDD" id="cd15039">
    <property type="entry name" value="7tmB3_Methuselah-like"/>
    <property type="match status" value="1"/>
</dbReference>
<dbReference type="STRING" id="126957.T1J8Q1"/>
<dbReference type="PROSITE" id="PS50261">
    <property type="entry name" value="G_PROTEIN_RECEP_F2_4"/>
    <property type="match status" value="1"/>
</dbReference>
<evidence type="ECO:0000259" key="7">
    <source>
        <dbReference type="PROSITE" id="PS50261"/>
    </source>
</evidence>
<evidence type="ECO:0000313" key="9">
    <source>
        <dbReference type="Proteomes" id="UP000014500"/>
    </source>
</evidence>
<evidence type="ECO:0000313" key="8">
    <source>
        <dbReference type="EnsemblMetazoa" id="SMAR010087-PA"/>
    </source>
</evidence>
<organism evidence="8 9">
    <name type="scientific">Strigamia maritima</name>
    <name type="common">European centipede</name>
    <name type="synonym">Geophilus maritimus</name>
    <dbReference type="NCBI Taxonomy" id="126957"/>
    <lineage>
        <taxon>Eukaryota</taxon>
        <taxon>Metazoa</taxon>
        <taxon>Ecdysozoa</taxon>
        <taxon>Arthropoda</taxon>
        <taxon>Myriapoda</taxon>
        <taxon>Chilopoda</taxon>
        <taxon>Pleurostigmophora</taxon>
        <taxon>Geophilomorpha</taxon>
        <taxon>Linotaeniidae</taxon>
        <taxon>Strigamia</taxon>
    </lineage>
</organism>
<dbReference type="PANTHER" id="PTHR46953">
    <property type="entry name" value="G-PROTEIN COUPLED RECEPTOR MTH-LIKE 1-RELATED"/>
    <property type="match status" value="1"/>
</dbReference>
<dbReference type="InterPro" id="IPR017981">
    <property type="entry name" value="GPCR_2-like_7TM"/>
</dbReference>
<dbReference type="GO" id="GO:0016020">
    <property type="term" value="C:membrane"/>
    <property type="evidence" value="ECO:0007669"/>
    <property type="project" value="UniProtKB-SubCell"/>
</dbReference>
<feature type="domain" description="G-protein coupled receptors family 2 profile 2" evidence="7">
    <location>
        <begin position="173"/>
        <end position="427"/>
    </location>
</feature>
<evidence type="ECO:0000256" key="1">
    <source>
        <dbReference type="ARBA" id="ARBA00004141"/>
    </source>
</evidence>
<dbReference type="eggNOG" id="KOG4193">
    <property type="taxonomic scope" value="Eukaryota"/>
</dbReference>
<protein>
    <recommendedName>
        <fullName evidence="7">G-protein coupled receptors family 2 profile 2 domain-containing protein</fullName>
    </recommendedName>
</protein>
<feature type="transmembrane region" description="Helical" evidence="5">
    <location>
        <begin position="283"/>
        <end position="303"/>
    </location>
</feature>
<feature type="signal peptide" evidence="6">
    <location>
        <begin position="1"/>
        <end position="19"/>
    </location>
</feature>
<dbReference type="GO" id="GO:0007166">
    <property type="term" value="P:cell surface receptor signaling pathway"/>
    <property type="evidence" value="ECO:0007669"/>
    <property type="project" value="InterPro"/>
</dbReference>
<accession>T1J8Q1</accession>
<feature type="transmembrane region" description="Helical" evidence="5">
    <location>
        <begin position="333"/>
        <end position="356"/>
    </location>
</feature>
<evidence type="ECO:0000256" key="4">
    <source>
        <dbReference type="ARBA" id="ARBA00023136"/>
    </source>
</evidence>
<dbReference type="InterPro" id="IPR000832">
    <property type="entry name" value="GPCR_2_secretin-like"/>
</dbReference>